<feature type="coiled-coil region" evidence="1">
    <location>
        <begin position="84"/>
        <end position="114"/>
    </location>
</feature>
<protein>
    <recommendedName>
        <fullName evidence="5">SCD domain-containing protein</fullName>
    </recommendedName>
</protein>
<sequence>MRKGTKKQTKKQSQLQSIDEYKLINIFGINHDIYVDMMEDPDMKQFQVILKLEDQLQESSQIVLLSFLNFYLKLVGLDQCNQYLKGMNLEKIKLEEIINKLEQLQTENQQTLIDEEQCLKVENNKKLINFFDTLFSTQTELPFECDHFFQYTFNWLATLSQTKFRTARLAAIEIISIITTSILNCLEINENKDKQKEILQFINNIFEYLVTNRTQDVQSAIKKKSIQILFSAFLNNSIPNDPYHNQLGYLFLSENHECREASMIELEKIYKHLVERKKSLETVLEFLKGEQEAILSLIFDPNESVQLRLINFLKALSQSTKINSNFFGPKTCQAFIRILFSKNLRIRYDSTSILHLFEKPIKSVEKLVEFYLKYAPFELQSYEESFNFIISFIHSHPFVTSPDQYAAFFDSNQGEIFQSLGLYFYASLLQYEFKYTKFWWLEESYGPPQYNDAFTNYLISNTKVSLDLIDENLQLPYLHIFANLNFKIIQSKFIKSILGCIQKIFQKSQNIQVINQLCKMVYNCSQVLQDSEMVKENVKEIIKYSQKIFKEKLTLITIQKIECLIKNNLANAKMILNPFNQIFEIKEDKSIVIVANLLASSLQNYLKVLLNQMKNQDIETESDYKEIRESFYNYCFSILENRNKERFHLQIFQLVITNLIYTNNFKLQRLGLHQEIQTQTYSLLYIYLHEFLFTELIRQSNREEDNVNEIKRRTTHSMIENLPQLSVQQMELLNNSIKLINQCPSILLNKEFGIQYLAQILELMKNHTYIRDLKISITQALSQSLQKVIENDQVSRRDEFWKFMKIYSQHKQQSQSDDLFNEFVKLCINTYLASVNKLNVFEKRMKFINNCAEMIQAGFQDIDNLHLFGLLNFIFHKPSKLLKVLQIDKITYQKFYAFYESKSQEFHQSNRPEDFKKEATKQEYSFRNKLKQSSGLTKKDVNKMVNQAQKSGQKESGDKTSDKLSIEKGIKNNEKEKKQQQQQQDSDNDEEMEIPFSKSMIK</sequence>
<dbReference type="EMBL" id="CT868341">
    <property type="protein sequence ID" value="CAK79654.1"/>
    <property type="molecule type" value="Genomic_DNA"/>
</dbReference>
<dbReference type="SUPFAM" id="SSF48371">
    <property type="entry name" value="ARM repeat"/>
    <property type="match status" value="1"/>
</dbReference>
<keyword evidence="1" id="KW-0175">Coiled coil</keyword>
<organism evidence="3 4">
    <name type="scientific">Paramecium tetraurelia</name>
    <dbReference type="NCBI Taxonomy" id="5888"/>
    <lineage>
        <taxon>Eukaryota</taxon>
        <taxon>Sar</taxon>
        <taxon>Alveolata</taxon>
        <taxon>Ciliophora</taxon>
        <taxon>Intramacronucleata</taxon>
        <taxon>Oligohymenophorea</taxon>
        <taxon>Peniculida</taxon>
        <taxon>Parameciidae</taxon>
        <taxon>Paramecium</taxon>
    </lineage>
</organism>
<dbReference type="OMA" id="ECREASM"/>
<name>A0D9D7_PARTE</name>
<dbReference type="RefSeq" id="XP_001447051.1">
    <property type="nucleotide sequence ID" value="XM_001447014.1"/>
</dbReference>
<dbReference type="InParanoid" id="A0D9D7"/>
<dbReference type="GeneID" id="5032836"/>
<evidence type="ECO:0000256" key="1">
    <source>
        <dbReference type="SAM" id="Coils"/>
    </source>
</evidence>
<gene>
    <name evidence="3" type="ORF">GSPATT00014584001</name>
</gene>
<evidence type="ECO:0000313" key="3">
    <source>
        <dbReference type="EMBL" id="CAK79654.1"/>
    </source>
</evidence>
<reference evidence="3 4" key="1">
    <citation type="journal article" date="2006" name="Nature">
        <title>Global trends of whole-genome duplications revealed by the ciliate Paramecium tetraurelia.</title>
        <authorList>
            <consortium name="Genoscope"/>
            <person name="Aury J.-M."/>
            <person name="Jaillon O."/>
            <person name="Duret L."/>
            <person name="Noel B."/>
            <person name="Jubin C."/>
            <person name="Porcel B.M."/>
            <person name="Segurens B."/>
            <person name="Daubin V."/>
            <person name="Anthouard V."/>
            <person name="Aiach N."/>
            <person name="Arnaiz O."/>
            <person name="Billaut A."/>
            <person name="Beisson J."/>
            <person name="Blanc I."/>
            <person name="Bouhouche K."/>
            <person name="Camara F."/>
            <person name="Duharcourt S."/>
            <person name="Guigo R."/>
            <person name="Gogendeau D."/>
            <person name="Katinka M."/>
            <person name="Keller A.-M."/>
            <person name="Kissmehl R."/>
            <person name="Klotz C."/>
            <person name="Koll F."/>
            <person name="Le Moue A."/>
            <person name="Lepere C."/>
            <person name="Malinsky S."/>
            <person name="Nowacki M."/>
            <person name="Nowak J.K."/>
            <person name="Plattner H."/>
            <person name="Poulain J."/>
            <person name="Ruiz F."/>
            <person name="Serrano V."/>
            <person name="Zagulski M."/>
            <person name="Dessen P."/>
            <person name="Betermier M."/>
            <person name="Weissenbach J."/>
            <person name="Scarpelli C."/>
            <person name="Schachter V."/>
            <person name="Sperling L."/>
            <person name="Meyer E."/>
            <person name="Cohen J."/>
            <person name="Wincker P."/>
        </authorList>
    </citation>
    <scope>NUCLEOTIDE SEQUENCE [LARGE SCALE GENOMIC DNA]</scope>
    <source>
        <strain evidence="3 4">Stock d4-2</strain>
    </source>
</reference>
<evidence type="ECO:0000313" key="4">
    <source>
        <dbReference type="Proteomes" id="UP000000600"/>
    </source>
</evidence>
<keyword evidence="4" id="KW-1185">Reference proteome</keyword>
<feature type="region of interest" description="Disordered" evidence="2">
    <location>
        <begin position="935"/>
        <end position="1002"/>
    </location>
</feature>
<proteinExistence type="predicted"/>
<dbReference type="OrthoDB" id="298690at2759"/>
<evidence type="ECO:0000256" key="2">
    <source>
        <dbReference type="SAM" id="MobiDB-lite"/>
    </source>
</evidence>
<feature type="compositionally biased region" description="Basic and acidic residues" evidence="2">
    <location>
        <begin position="952"/>
        <end position="979"/>
    </location>
</feature>
<evidence type="ECO:0008006" key="5">
    <source>
        <dbReference type="Google" id="ProtNLM"/>
    </source>
</evidence>
<dbReference type="KEGG" id="ptm:GSPATT00014584001"/>
<dbReference type="HOGENOM" id="CLU_338740_0_0_1"/>
<dbReference type="Proteomes" id="UP000000600">
    <property type="component" value="Unassembled WGS sequence"/>
</dbReference>
<dbReference type="AlphaFoldDB" id="A0D9D7"/>
<accession>A0D9D7</accession>
<dbReference type="InterPro" id="IPR016024">
    <property type="entry name" value="ARM-type_fold"/>
</dbReference>